<dbReference type="EMBL" id="JASCZI010273376">
    <property type="protein sequence ID" value="MED6224742.1"/>
    <property type="molecule type" value="Genomic_DNA"/>
</dbReference>
<proteinExistence type="predicted"/>
<sequence>MDISSIHYARAEHGLSLLVKALTRVRVPSSATQIARLTFTLNLPWNTGVAVILHVFYTRYCCRLGTSLLFVDQHRDTHHLTLHRRRFSGTFTSGLGELMEFYRLDRGEMLEVKFAGRNTFHMKVLQPDCMRVV</sequence>
<dbReference type="Proteomes" id="UP001341840">
    <property type="component" value="Unassembled WGS sequence"/>
</dbReference>
<evidence type="ECO:0000313" key="2">
    <source>
        <dbReference type="Proteomes" id="UP001341840"/>
    </source>
</evidence>
<keyword evidence="2" id="KW-1185">Reference proteome</keyword>
<organism evidence="1 2">
    <name type="scientific">Stylosanthes scabra</name>
    <dbReference type="NCBI Taxonomy" id="79078"/>
    <lineage>
        <taxon>Eukaryota</taxon>
        <taxon>Viridiplantae</taxon>
        <taxon>Streptophyta</taxon>
        <taxon>Embryophyta</taxon>
        <taxon>Tracheophyta</taxon>
        <taxon>Spermatophyta</taxon>
        <taxon>Magnoliopsida</taxon>
        <taxon>eudicotyledons</taxon>
        <taxon>Gunneridae</taxon>
        <taxon>Pentapetalae</taxon>
        <taxon>rosids</taxon>
        <taxon>fabids</taxon>
        <taxon>Fabales</taxon>
        <taxon>Fabaceae</taxon>
        <taxon>Papilionoideae</taxon>
        <taxon>50 kb inversion clade</taxon>
        <taxon>dalbergioids sensu lato</taxon>
        <taxon>Dalbergieae</taxon>
        <taxon>Pterocarpus clade</taxon>
        <taxon>Stylosanthes</taxon>
    </lineage>
</organism>
<gene>
    <name evidence="1" type="ORF">PIB30_087032</name>
</gene>
<accession>A0ABU6ZRX7</accession>
<name>A0ABU6ZRX7_9FABA</name>
<reference evidence="1 2" key="1">
    <citation type="journal article" date="2023" name="Plants (Basel)">
        <title>Bridging the Gap: Combining Genomics and Transcriptomics Approaches to Understand Stylosanthes scabra, an Orphan Legume from the Brazilian Caatinga.</title>
        <authorList>
            <person name="Ferreira-Neto J.R.C."/>
            <person name="da Silva M.D."/>
            <person name="Binneck E."/>
            <person name="de Melo N.F."/>
            <person name="da Silva R.H."/>
            <person name="de Melo A.L.T.M."/>
            <person name="Pandolfi V."/>
            <person name="Bustamante F.O."/>
            <person name="Brasileiro-Vidal A.C."/>
            <person name="Benko-Iseppon A.M."/>
        </authorList>
    </citation>
    <scope>NUCLEOTIDE SEQUENCE [LARGE SCALE GENOMIC DNA]</scope>
    <source>
        <tissue evidence="1">Leaves</tissue>
    </source>
</reference>
<comment type="caution">
    <text evidence="1">The sequence shown here is derived from an EMBL/GenBank/DDBJ whole genome shotgun (WGS) entry which is preliminary data.</text>
</comment>
<protein>
    <submittedName>
        <fullName evidence="1">Uncharacterized protein</fullName>
    </submittedName>
</protein>
<evidence type="ECO:0000313" key="1">
    <source>
        <dbReference type="EMBL" id="MED6224742.1"/>
    </source>
</evidence>